<evidence type="ECO:0000313" key="1">
    <source>
        <dbReference type="EMBL" id="KIC60026.1"/>
    </source>
</evidence>
<protein>
    <submittedName>
        <fullName evidence="1">Uncharacterized protein</fullName>
    </submittedName>
</protein>
<comment type="caution">
    <text evidence="1">The sequence shown here is derived from an EMBL/GenBank/DDBJ whole genome shotgun (WGS) entry which is preliminary data.</text>
</comment>
<dbReference type="AlphaFoldDB" id="A0A0B4D037"/>
<name>A0A0B4D037_9MICO</name>
<evidence type="ECO:0000313" key="2">
    <source>
        <dbReference type="Proteomes" id="UP000031202"/>
    </source>
</evidence>
<accession>A0A0B4D037</accession>
<dbReference type="RefSeq" id="WP_039411767.1">
    <property type="nucleotide sequence ID" value="NZ_JWSZ01000001.1"/>
</dbReference>
<dbReference type="Proteomes" id="UP000031202">
    <property type="component" value="Unassembled WGS sequence"/>
</dbReference>
<organism evidence="1 2">
    <name type="scientific">Microbacterium hominis</name>
    <dbReference type="NCBI Taxonomy" id="162426"/>
    <lineage>
        <taxon>Bacteria</taxon>
        <taxon>Bacillati</taxon>
        <taxon>Actinomycetota</taxon>
        <taxon>Actinomycetes</taxon>
        <taxon>Micrococcales</taxon>
        <taxon>Microbacteriaceae</taxon>
        <taxon>Microbacterium</taxon>
    </lineage>
</organism>
<sequence>MPRLTNKTYLCNRSIIGKLWRRSEHGWSKLSLEDQCTLHEYFEPTMDLTDDQAIAYRQTVTAKWPNLPQGAAYAQFTRVITRLEAEPPRLKTSPKSKHKRTPYIVRVEALARPDVNFDKLARALLASAKHKVDCEHRNS</sequence>
<reference evidence="1 2" key="1">
    <citation type="submission" date="2014-12" db="EMBL/GenBank/DDBJ databases">
        <title>Genome sequencing of Microbacterium hominis TPW29.</title>
        <authorList>
            <person name="Tan P.W."/>
            <person name="Chan K.-G."/>
        </authorList>
    </citation>
    <scope>NUCLEOTIDE SEQUENCE [LARGE SCALE GENOMIC DNA]</scope>
    <source>
        <strain evidence="1 2">TPW29</strain>
    </source>
</reference>
<gene>
    <name evidence="1" type="ORF">RM52_01015</name>
</gene>
<dbReference type="EMBL" id="JWSZ01000001">
    <property type="protein sequence ID" value="KIC60026.1"/>
    <property type="molecule type" value="Genomic_DNA"/>
</dbReference>
<proteinExistence type="predicted"/>